<dbReference type="AlphaFoldDB" id="A0A433V8R3"/>
<gene>
    <name evidence="1" type="ORF">DSM106972_059260</name>
</gene>
<dbReference type="EMBL" id="RSCL01000016">
    <property type="protein sequence ID" value="RUT02448.1"/>
    <property type="molecule type" value="Genomic_DNA"/>
</dbReference>
<dbReference type="OrthoDB" id="495571at2"/>
<reference evidence="1" key="2">
    <citation type="journal article" date="2019" name="Genome Biol. Evol.">
        <title>Day and night: Metabolic profiles and evolutionary relationships of six axenic non-marine cyanobacteria.</title>
        <authorList>
            <person name="Will S.E."/>
            <person name="Henke P."/>
            <person name="Boedeker C."/>
            <person name="Huang S."/>
            <person name="Brinkmann H."/>
            <person name="Rohde M."/>
            <person name="Jarek M."/>
            <person name="Friedl T."/>
            <person name="Seufert S."/>
            <person name="Schumacher M."/>
            <person name="Overmann J."/>
            <person name="Neumann-Schaal M."/>
            <person name="Petersen J."/>
        </authorList>
    </citation>
    <scope>NUCLEOTIDE SEQUENCE [LARGE SCALE GENOMIC DNA]</scope>
    <source>
        <strain evidence="1">PCC 7102</strain>
    </source>
</reference>
<organism evidence="1 2">
    <name type="scientific">Dulcicalothrix desertica PCC 7102</name>
    <dbReference type="NCBI Taxonomy" id="232991"/>
    <lineage>
        <taxon>Bacteria</taxon>
        <taxon>Bacillati</taxon>
        <taxon>Cyanobacteriota</taxon>
        <taxon>Cyanophyceae</taxon>
        <taxon>Nostocales</taxon>
        <taxon>Calotrichaceae</taxon>
        <taxon>Dulcicalothrix</taxon>
    </lineage>
</organism>
<proteinExistence type="predicted"/>
<name>A0A433V8R3_9CYAN</name>
<reference evidence="1" key="1">
    <citation type="submission" date="2018-12" db="EMBL/GenBank/DDBJ databases">
        <authorList>
            <person name="Will S."/>
            <person name="Neumann-Schaal M."/>
            <person name="Henke P."/>
        </authorList>
    </citation>
    <scope>NUCLEOTIDE SEQUENCE</scope>
    <source>
        <strain evidence="1">PCC 7102</strain>
    </source>
</reference>
<accession>A0A433V8R3</accession>
<evidence type="ECO:0000313" key="2">
    <source>
        <dbReference type="Proteomes" id="UP000271624"/>
    </source>
</evidence>
<evidence type="ECO:0000313" key="1">
    <source>
        <dbReference type="EMBL" id="RUT02448.1"/>
    </source>
</evidence>
<sequence length="64" mass="7393">MTRVTIPKRYLVSLDEESVVLDLPESVLASLQRDYEKVKKAKGILQHKKEAMLAHLDTVRGEWE</sequence>
<comment type="caution">
    <text evidence="1">The sequence shown here is derived from an EMBL/GenBank/DDBJ whole genome shotgun (WGS) entry which is preliminary data.</text>
</comment>
<protein>
    <submittedName>
        <fullName evidence="1">Uncharacterized protein</fullName>
    </submittedName>
</protein>
<dbReference type="RefSeq" id="WP_127084161.1">
    <property type="nucleotide sequence ID" value="NZ_RSCL01000016.1"/>
</dbReference>
<dbReference type="Proteomes" id="UP000271624">
    <property type="component" value="Unassembled WGS sequence"/>
</dbReference>
<keyword evidence="2" id="KW-1185">Reference proteome</keyword>